<feature type="region of interest" description="Disordered" evidence="1">
    <location>
        <begin position="426"/>
        <end position="477"/>
    </location>
</feature>
<dbReference type="OrthoDB" id="3346544at2759"/>
<evidence type="ECO:0000256" key="1">
    <source>
        <dbReference type="SAM" id="MobiDB-lite"/>
    </source>
</evidence>
<keyword evidence="2" id="KW-0812">Transmembrane</keyword>
<feature type="region of interest" description="Disordered" evidence="1">
    <location>
        <begin position="269"/>
        <end position="410"/>
    </location>
</feature>
<protein>
    <submittedName>
        <fullName evidence="3">Uncharacterized protein</fullName>
    </submittedName>
</protein>
<feature type="compositionally biased region" description="Polar residues" evidence="1">
    <location>
        <begin position="391"/>
        <end position="405"/>
    </location>
</feature>
<proteinExistence type="predicted"/>
<dbReference type="EMBL" id="KL198024">
    <property type="protein sequence ID" value="KDQ17162.1"/>
    <property type="molecule type" value="Genomic_DNA"/>
</dbReference>
<accession>A0A067MZ27</accession>
<evidence type="ECO:0000256" key="2">
    <source>
        <dbReference type="SAM" id="Phobius"/>
    </source>
</evidence>
<sequence>MRDLKYQEAVLIGVWLETLTYGLYITLFFSCLWVLLIRNEEQQINWRLLGPAIALFVLSTLHVSVGLHRLIEGFTGPHNPATYFTDLRRWPNIFADSLYITINFIGDAIVIYRCFVIWDWDIRPVLLPMIMLVTSAVTGAYGIDGFRHIKPGSTAFNDRVFDFLRVEFVLSLAVNLLCTGLVVYRIAKASQVTAIVEGRTPRIQMYSDALAVVVESAALYTVSLAIYIGLYFSQSNAQYILYVTNAQIISIVPTLMLVRVGLGTKRSNGWEETQSEVQPHPYRLPKDGAHRETEGAASGEMAVEMDPLPASPSTTAAPDRRAVESQYGSKDSGAHSINRAGAAPQPATSISASASPTTTYRPTSGYSSSYHQPSSSHHHSSVPPNAPGPSMITQTYAPSSRSVPSGASPPPSLYAVNHGFGTGYGPNSSSSGISSNVQALHYPRNDEQGPATYPPPPSPVVIDPRWPALSSASRVMR</sequence>
<feature type="compositionally biased region" description="Basic and acidic residues" evidence="1">
    <location>
        <begin position="284"/>
        <end position="294"/>
    </location>
</feature>
<feature type="transmembrane region" description="Helical" evidence="2">
    <location>
        <begin position="125"/>
        <end position="143"/>
    </location>
</feature>
<keyword evidence="4" id="KW-1185">Reference proteome</keyword>
<dbReference type="AlphaFoldDB" id="A0A067MZ27"/>
<dbReference type="Proteomes" id="UP000027195">
    <property type="component" value="Unassembled WGS sequence"/>
</dbReference>
<reference evidence="4" key="1">
    <citation type="journal article" date="2014" name="Proc. Natl. Acad. Sci. U.S.A.">
        <title>Extensive sampling of basidiomycete genomes demonstrates inadequacy of the white-rot/brown-rot paradigm for wood decay fungi.</title>
        <authorList>
            <person name="Riley R."/>
            <person name="Salamov A.A."/>
            <person name="Brown D.W."/>
            <person name="Nagy L.G."/>
            <person name="Floudas D."/>
            <person name="Held B.W."/>
            <person name="Levasseur A."/>
            <person name="Lombard V."/>
            <person name="Morin E."/>
            <person name="Otillar R."/>
            <person name="Lindquist E.A."/>
            <person name="Sun H."/>
            <person name="LaButti K.M."/>
            <person name="Schmutz J."/>
            <person name="Jabbour D."/>
            <person name="Luo H."/>
            <person name="Baker S.E."/>
            <person name="Pisabarro A.G."/>
            <person name="Walton J.D."/>
            <person name="Blanchette R.A."/>
            <person name="Henrissat B."/>
            <person name="Martin F."/>
            <person name="Cullen D."/>
            <person name="Hibbett D.S."/>
            <person name="Grigoriev I.V."/>
        </authorList>
    </citation>
    <scope>NUCLEOTIDE SEQUENCE [LARGE SCALE GENOMIC DNA]</scope>
    <source>
        <strain evidence="4">FD-172 SS1</strain>
    </source>
</reference>
<feature type="compositionally biased region" description="Low complexity" evidence="1">
    <location>
        <begin position="342"/>
        <end position="375"/>
    </location>
</feature>
<keyword evidence="2" id="KW-0472">Membrane</keyword>
<organism evidence="3 4">
    <name type="scientific">Botryobasidium botryosum (strain FD-172 SS1)</name>
    <dbReference type="NCBI Taxonomy" id="930990"/>
    <lineage>
        <taxon>Eukaryota</taxon>
        <taxon>Fungi</taxon>
        <taxon>Dikarya</taxon>
        <taxon>Basidiomycota</taxon>
        <taxon>Agaricomycotina</taxon>
        <taxon>Agaricomycetes</taxon>
        <taxon>Cantharellales</taxon>
        <taxon>Botryobasidiaceae</taxon>
        <taxon>Botryobasidium</taxon>
    </lineage>
</organism>
<feature type="transmembrane region" description="Helical" evidence="2">
    <location>
        <begin position="98"/>
        <end position="118"/>
    </location>
</feature>
<feature type="transmembrane region" description="Helical" evidence="2">
    <location>
        <begin position="12"/>
        <end position="36"/>
    </location>
</feature>
<feature type="transmembrane region" description="Helical" evidence="2">
    <location>
        <begin position="239"/>
        <end position="258"/>
    </location>
</feature>
<name>A0A067MZ27_BOTB1</name>
<evidence type="ECO:0000313" key="3">
    <source>
        <dbReference type="EMBL" id="KDQ17162.1"/>
    </source>
</evidence>
<keyword evidence="2" id="KW-1133">Transmembrane helix</keyword>
<feature type="transmembrane region" description="Helical" evidence="2">
    <location>
        <begin position="48"/>
        <end position="71"/>
    </location>
</feature>
<feature type="transmembrane region" description="Helical" evidence="2">
    <location>
        <begin position="208"/>
        <end position="233"/>
    </location>
</feature>
<dbReference type="InParanoid" id="A0A067MZ27"/>
<evidence type="ECO:0000313" key="4">
    <source>
        <dbReference type="Proteomes" id="UP000027195"/>
    </source>
</evidence>
<feature type="transmembrane region" description="Helical" evidence="2">
    <location>
        <begin position="163"/>
        <end position="187"/>
    </location>
</feature>
<dbReference type="PROSITE" id="PS51257">
    <property type="entry name" value="PROKAR_LIPOPROTEIN"/>
    <property type="match status" value="1"/>
</dbReference>
<dbReference type="HOGENOM" id="CLU_572360_0_0_1"/>
<gene>
    <name evidence="3" type="ORF">BOTBODRAFT_598854</name>
</gene>
<dbReference type="STRING" id="930990.A0A067MZ27"/>